<dbReference type="EMBL" id="JAAAJB010000194">
    <property type="protein sequence ID" value="KAG0262215.1"/>
    <property type="molecule type" value="Genomic_DNA"/>
</dbReference>
<evidence type="ECO:0000313" key="2">
    <source>
        <dbReference type="Proteomes" id="UP000807716"/>
    </source>
</evidence>
<keyword evidence="2" id="KW-1185">Reference proteome</keyword>
<accession>A0A9P6U652</accession>
<gene>
    <name evidence="1" type="ORF">DFQ27_002499</name>
</gene>
<sequence>MLVSVAIGAPEPGPEPLHLKAATPESMVEFLKSDPTYSSIKLPEKPLEHNEVVKISASIAQEITKVLNPDLAMAFISNGKYEFRAHFWKCTPSYAFHQVQDKTGPYSEESSIRAAYNLTLDLGMAPSVAKLFMNLPLASKVINDPIGISVSRGNQSVVSPSVDIKEHKRMQEFFVALGWRCECGFRLLRRLVNGRRHLIASMDFPKYNTTFFPAALKGKPLFKLVWLNVDGA</sequence>
<evidence type="ECO:0000313" key="1">
    <source>
        <dbReference type="EMBL" id="KAG0262215.1"/>
    </source>
</evidence>
<comment type="caution">
    <text evidence="1">The sequence shown here is derived from an EMBL/GenBank/DDBJ whole genome shotgun (WGS) entry which is preliminary data.</text>
</comment>
<dbReference type="AlphaFoldDB" id="A0A9P6U652"/>
<proteinExistence type="predicted"/>
<reference evidence="1" key="1">
    <citation type="journal article" date="2020" name="Fungal Divers.">
        <title>Resolving the Mortierellaceae phylogeny through synthesis of multi-gene phylogenetics and phylogenomics.</title>
        <authorList>
            <person name="Vandepol N."/>
            <person name="Liber J."/>
            <person name="Desiro A."/>
            <person name="Na H."/>
            <person name="Kennedy M."/>
            <person name="Barry K."/>
            <person name="Grigoriev I.V."/>
            <person name="Miller A.N."/>
            <person name="O'Donnell K."/>
            <person name="Stajich J.E."/>
            <person name="Bonito G."/>
        </authorList>
    </citation>
    <scope>NUCLEOTIDE SEQUENCE</scope>
    <source>
        <strain evidence="1">BC1065</strain>
    </source>
</reference>
<name>A0A9P6U652_9FUNG</name>
<dbReference type="Proteomes" id="UP000807716">
    <property type="component" value="Unassembled WGS sequence"/>
</dbReference>
<organism evidence="1 2">
    <name type="scientific">Actinomortierella ambigua</name>
    <dbReference type="NCBI Taxonomy" id="1343610"/>
    <lineage>
        <taxon>Eukaryota</taxon>
        <taxon>Fungi</taxon>
        <taxon>Fungi incertae sedis</taxon>
        <taxon>Mucoromycota</taxon>
        <taxon>Mortierellomycotina</taxon>
        <taxon>Mortierellomycetes</taxon>
        <taxon>Mortierellales</taxon>
        <taxon>Mortierellaceae</taxon>
        <taxon>Actinomortierella</taxon>
    </lineage>
</organism>
<protein>
    <submittedName>
        <fullName evidence="1">Uncharacterized protein</fullName>
    </submittedName>
</protein>